<dbReference type="InterPro" id="IPR000212">
    <property type="entry name" value="DNA_helicase_UvrD/REP"/>
</dbReference>
<dbReference type="GO" id="GO:0043138">
    <property type="term" value="F:3'-5' DNA helicase activity"/>
    <property type="evidence" value="ECO:0007669"/>
    <property type="project" value="TreeGrafter"/>
</dbReference>
<dbReference type="Gene3D" id="3.40.50.300">
    <property type="entry name" value="P-loop containing nucleotide triphosphate hydrolases"/>
    <property type="match status" value="2"/>
</dbReference>
<evidence type="ECO:0000313" key="3">
    <source>
        <dbReference type="Proteomes" id="UP000327148"/>
    </source>
</evidence>
<protein>
    <submittedName>
        <fullName evidence="2">AAA family ATPase</fullName>
    </submittedName>
</protein>
<dbReference type="InterPro" id="IPR027785">
    <property type="entry name" value="UvrD-like_helicase_C"/>
</dbReference>
<name>A0A5N1GN03_9LACT</name>
<evidence type="ECO:0000313" key="2">
    <source>
        <dbReference type="EMBL" id="KAA9301774.1"/>
    </source>
</evidence>
<dbReference type="GO" id="GO:0005829">
    <property type="term" value="C:cytosol"/>
    <property type="evidence" value="ECO:0007669"/>
    <property type="project" value="TreeGrafter"/>
</dbReference>
<comment type="caution">
    <text evidence="2">The sequence shown here is derived from an EMBL/GenBank/DDBJ whole genome shotgun (WGS) entry which is preliminary data.</text>
</comment>
<dbReference type="Pfam" id="PF13245">
    <property type="entry name" value="AAA_19"/>
    <property type="match status" value="1"/>
</dbReference>
<dbReference type="EMBL" id="VYWO01000001">
    <property type="protein sequence ID" value="KAA9301774.1"/>
    <property type="molecule type" value="Genomic_DNA"/>
</dbReference>
<feature type="domain" description="UvrD-like helicase C-terminal" evidence="1">
    <location>
        <begin position="548"/>
        <end position="596"/>
    </location>
</feature>
<dbReference type="PANTHER" id="PTHR11070">
    <property type="entry name" value="UVRD / RECB / PCRA DNA HELICASE FAMILY MEMBER"/>
    <property type="match status" value="1"/>
</dbReference>
<gene>
    <name evidence="2" type="ORF">F6I03_00795</name>
</gene>
<dbReference type="Pfam" id="PF13538">
    <property type="entry name" value="UvrD_C_2"/>
    <property type="match status" value="1"/>
</dbReference>
<dbReference type="GO" id="GO:0005524">
    <property type="term" value="F:ATP binding"/>
    <property type="evidence" value="ECO:0007669"/>
    <property type="project" value="InterPro"/>
</dbReference>
<accession>A0A5N1GN03</accession>
<dbReference type="OrthoDB" id="7066673at2"/>
<proteinExistence type="predicted"/>
<dbReference type="PANTHER" id="PTHR11070:SF2">
    <property type="entry name" value="ATP-DEPENDENT DNA HELICASE SRS2"/>
    <property type="match status" value="1"/>
</dbReference>
<dbReference type="GO" id="GO:0003677">
    <property type="term" value="F:DNA binding"/>
    <property type="evidence" value="ECO:0007669"/>
    <property type="project" value="InterPro"/>
</dbReference>
<evidence type="ECO:0000259" key="1">
    <source>
        <dbReference type="Pfam" id="PF13538"/>
    </source>
</evidence>
<dbReference type="InterPro" id="IPR027417">
    <property type="entry name" value="P-loop_NTPase"/>
</dbReference>
<dbReference type="RefSeq" id="WP_070430919.1">
    <property type="nucleotide sequence ID" value="NZ_VYWO01000001.1"/>
</dbReference>
<organism evidence="2 3">
    <name type="scientific">Aerococcus sanguinicola</name>
    <dbReference type="NCBI Taxonomy" id="119206"/>
    <lineage>
        <taxon>Bacteria</taxon>
        <taxon>Bacillati</taxon>
        <taxon>Bacillota</taxon>
        <taxon>Bacilli</taxon>
        <taxon>Lactobacillales</taxon>
        <taxon>Aerococcaceae</taxon>
        <taxon>Aerococcus</taxon>
    </lineage>
</organism>
<dbReference type="Proteomes" id="UP000327148">
    <property type="component" value="Unassembled WGS sequence"/>
</dbReference>
<reference evidence="2 3" key="1">
    <citation type="submission" date="2019-09" db="EMBL/GenBank/DDBJ databases">
        <title>Draft genome sequence assemblies of isolates from the urinary tract.</title>
        <authorList>
            <person name="Mores C.R."/>
            <person name="Putonti C."/>
            <person name="Wolfe A.J."/>
        </authorList>
    </citation>
    <scope>NUCLEOTIDE SEQUENCE [LARGE SCALE GENOMIC DNA]</scope>
    <source>
        <strain evidence="2 3">UMB623</strain>
    </source>
</reference>
<sequence>MTVKLIPDYNEILKFKVPLTTGEKQMVDCLVSYLESIPYRDFEIYVQPNLFFKRPDIVVLEPNRSLWIIEVKDYQPSSYMVIDNNGEMTWRLRKDERVHAYPFRQVEEYRRDLLEYASPLTQQSIDSKDEQGKQRFGCLIRSALFLSNYSQADIAKQKIKNQYIKVWGKEILQNQSGLKKFFEPIYKENLCLSSRETCDFRMILNPGENGKNEPEKDFKNIKYRNFVQSRPGKQKARGSAGSGKTTLLAKRVANAAERLETNQAILVTYFNITIGNYLHDKIVAEAGKNLHELGVDLQHFNSLFRWKRDGNRYWIASLKEIDKKYQAIFIDEGQDFEYEWFKVLEASYLAGDGEFVIFADQNQNIYGQKMEQQVDDTSMTYQLPRTPIPGRWNSFDISHRHSNPMITTLANHFVDAYLDKTISISDDGIFINEDETLASQKIIYNYSAHDFDADLAAREVYRYMEAVGNADSNFSINDLAVLSTDRKLLRSLENKMRAMGEIFKDISTTFPPISDIDDSKYQNLDQKTDYDKPYKMKFYRNTGVVKMSTIHSFKGWESPYVVLVIPSRKNLSEDERVKRHDLIYTGITRAKKGIYILNYDPAYHDFFRQLS</sequence>
<dbReference type="GO" id="GO:0000725">
    <property type="term" value="P:recombinational repair"/>
    <property type="evidence" value="ECO:0007669"/>
    <property type="project" value="TreeGrafter"/>
</dbReference>
<dbReference type="AlphaFoldDB" id="A0A5N1GN03"/>
<dbReference type="SUPFAM" id="SSF52540">
    <property type="entry name" value="P-loop containing nucleoside triphosphate hydrolases"/>
    <property type="match status" value="1"/>
</dbReference>